<evidence type="ECO:0000313" key="4">
    <source>
        <dbReference type="Proteomes" id="UP000001411"/>
    </source>
</evidence>
<evidence type="ECO:0000313" key="3">
    <source>
        <dbReference type="EMBL" id="AAO05737.1"/>
    </source>
</evidence>
<dbReference type="eggNOG" id="COG0657">
    <property type="taxonomic scope" value="Bacteria"/>
</dbReference>
<reference evidence="3 4" key="1">
    <citation type="journal article" date="2003" name="Mol. Microbiol.">
        <title>Genome-based analysis of virulence genes in a non-biofilm-forming Staphylococcus epidermidis strain (ATCC 12228).</title>
        <authorList>
            <person name="Zhang Y.Q."/>
            <person name="Ren S.X."/>
            <person name="Li H.L."/>
            <person name="Wang Y.X."/>
            <person name="Fu G."/>
            <person name="Yang J."/>
            <person name="Qin Z.Q."/>
            <person name="Miao Y.G."/>
            <person name="Wang W.Y."/>
            <person name="Chen R.S."/>
            <person name="Shen Y."/>
            <person name="Chen Z."/>
            <person name="Yuan Z.H."/>
            <person name="Zhao G.P."/>
            <person name="Qu D."/>
            <person name="Danchin A."/>
            <person name="Wen Y.M."/>
        </authorList>
    </citation>
    <scope>NUCLEOTIDE SEQUENCE [LARGE SCALE GENOMIC DNA]</scope>
    <source>
        <strain evidence="4">ATCC 12228 / FDA PCI 1200</strain>
    </source>
</reference>
<dbReference type="SUPFAM" id="SSF53474">
    <property type="entry name" value="alpha/beta-Hydrolases"/>
    <property type="match status" value="1"/>
</dbReference>
<name>A0A0H2VIG7_STAES</name>
<dbReference type="GeneID" id="50017822"/>
<dbReference type="AlphaFoldDB" id="A0A0H2VIG7"/>
<dbReference type="PANTHER" id="PTHR48081">
    <property type="entry name" value="AB HYDROLASE SUPERFAMILY PROTEIN C4A8.06C"/>
    <property type="match status" value="1"/>
</dbReference>
<dbReference type="OrthoDB" id="9815425at2"/>
<dbReference type="InterPro" id="IPR029058">
    <property type="entry name" value="AB_hydrolase_fold"/>
</dbReference>
<dbReference type="EMBL" id="AE015929">
    <property type="protein sequence ID" value="AAO05737.1"/>
    <property type="molecule type" value="Genomic_DNA"/>
</dbReference>
<dbReference type="Proteomes" id="UP000001411">
    <property type="component" value="Chromosome"/>
</dbReference>
<organism evidence="3 4">
    <name type="scientific">Staphylococcus epidermidis (strain ATCC 12228 / FDA PCI 1200)</name>
    <dbReference type="NCBI Taxonomy" id="176280"/>
    <lineage>
        <taxon>Bacteria</taxon>
        <taxon>Bacillati</taxon>
        <taxon>Bacillota</taxon>
        <taxon>Bacilli</taxon>
        <taxon>Bacillales</taxon>
        <taxon>Staphylococcaceae</taxon>
        <taxon>Staphylococcus</taxon>
    </lineage>
</organism>
<evidence type="ECO:0000259" key="2">
    <source>
        <dbReference type="Pfam" id="PF07859"/>
    </source>
</evidence>
<dbReference type="KEGG" id="sep:SE_2095"/>
<dbReference type="Pfam" id="PF07859">
    <property type="entry name" value="Abhydrolase_3"/>
    <property type="match status" value="1"/>
</dbReference>
<proteinExistence type="predicted"/>
<dbReference type="InterPro" id="IPR013094">
    <property type="entry name" value="AB_hydrolase_3"/>
</dbReference>
<keyword evidence="1" id="KW-0378">Hydrolase</keyword>
<dbReference type="PATRIC" id="fig|176280.10.peg.2047"/>
<protein>
    <recommendedName>
        <fullName evidence="2">Alpha/beta hydrolase fold-3 domain-containing protein</fullName>
    </recommendedName>
</protein>
<dbReference type="Gene3D" id="3.40.50.1820">
    <property type="entry name" value="alpha/beta hydrolase"/>
    <property type="match status" value="1"/>
</dbReference>
<dbReference type="HOGENOM" id="CLU_012494_13_4_9"/>
<gene>
    <name evidence="3" type="ordered locus">SE_2095</name>
</gene>
<dbReference type="PANTHER" id="PTHR48081:SF8">
    <property type="entry name" value="ALPHA_BETA HYDROLASE FOLD-3 DOMAIN-CONTAINING PROTEIN-RELATED"/>
    <property type="match status" value="1"/>
</dbReference>
<dbReference type="GO" id="GO:0016787">
    <property type="term" value="F:hydrolase activity"/>
    <property type="evidence" value="ECO:0007669"/>
    <property type="project" value="UniProtKB-KW"/>
</dbReference>
<dbReference type="RefSeq" id="WP_002485371.1">
    <property type="nucleotide sequence ID" value="NC_004461.1"/>
</dbReference>
<evidence type="ECO:0000256" key="1">
    <source>
        <dbReference type="ARBA" id="ARBA00022801"/>
    </source>
</evidence>
<sequence>MFKKIATILGSTLFGTVLFAKVKEKRSYKSFLQEKMIRISGMKKTFESIDDAKKALNETKYQTAGKYNGTTYEFKHKVQIRDYYGSLVYVVNDHGLPDQRTVLYVHGGAWFQDPLENHFEYLDLLVDALDARVIMPVYPKIPHRDYRTTFELLTKIYKRLLTKIDEPENLVIIGDSAGGQIALAFAQMLKKEQLSQPGHIVLISPVLDATFKNPEARKYEKEDPMLGIDGSKYLVELWAGDAPLDDYKMSPMNGDLEGLGHITLTVGTKETLYPDAVKFSHMLNDKGIKHQFIPGYNLFHIYPLFPIPERQRFLEQLKKIIVTKEL</sequence>
<accession>A0A0H2VIG7</accession>
<dbReference type="InterPro" id="IPR050300">
    <property type="entry name" value="GDXG_lipolytic_enzyme"/>
</dbReference>
<feature type="domain" description="Alpha/beta hydrolase fold-3" evidence="2">
    <location>
        <begin position="102"/>
        <end position="302"/>
    </location>
</feature>